<protein>
    <recommendedName>
        <fullName evidence="2">Protein kinase domain-containing protein</fullName>
    </recommendedName>
</protein>
<dbReference type="Gene3D" id="1.10.510.10">
    <property type="entry name" value="Transferase(Phosphotransferase) domain 1"/>
    <property type="match status" value="1"/>
</dbReference>
<dbReference type="GO" id="GO:0004672">
    <property type="term" value="F:protein kinase activity"/>
    <property type="evidence" value="ECO:0007669"/>
    <property type="project" value="InterPro"/>
</dbReference>
<sequence>MEMETHRTNFAFITVNFIFSSIGALMCFISLVYKLCKGISLPKLWKYSICLLDTSALFFGIGLVMHLCILVLNGTTPKFLVLASSSLMLFGYMDGLCSFITFQTILLFVQNPRKISSTSSHQLGSSIIVLTGIKLACLLLSILPVIPKQDQLKPSRGNLFPLYDPQESGGTYTSLLVICFWIVIMTTFIFSIIGLVKSQKKNSLVHDSSEDVHVSVISQGQMLHKILLVEQCIYTAVSIMITRLLFRQSVSQTTNTNHHDTTIITVSIYLTLHGIFTNLGNFLWMKKECCGKPNDISQESRHLKRLELLRTEHSGKHHFLASWIDNKKFLQTGLMKTYSQNWQKLWAQEIMVLGMLRKVKHPNLLQCLWTSNTNPYYEIVSLLSQDTVSSDSRIICMEFPEYGCLREYLKTMETPLSAATQCMIISDVSQGLQQLHRLDILHKHLSSIRVYLRGNNGNNSLFRAALGDFEYVSIFGSLLQGADNPTCKSRQTFFLPDIRSFALITLEMILSVCNKLVQMPKKNRYQNVKTQKSNPQSISDVMLNKATQWQPLVKPENKTVVKGKLGFFPTASEESLHKNWSEMNPNSLDKSKIPQTQQRIKTIFVAPANNANIVPSEFSTGYSRHSSVSPENEDSLSSNISMLVEAGKDSDSEISPTEFNDFISPYEDNKQDDFISENKFIDRKTSVDSDPYNYHWSFFTNKHDYSPHSFFFNEQCPKSFSEENNLNTPENSKDDTHMNGETAAFHEKIQSHTRKDVNNIADEDYISEESHLRKVQRKNKARMNLQKTLTSRGMPFNHVSSQKPIKDTFKKKKQFNDTQSQKPSLTHISSSNSVLPGNKAILSNPNNHCKPFNNKVNNEFRENTNDYQFSCSSSYQTNNSSDLESSQNFSCDYTTDISCLSSATEALTRKILREEKSLFQRNNSADDIHRKIIDSGFETESNPSNTSNQIICHHNSEKQQWLENCFDMKTKEAEFLPSSDNYLYLSNNNFSMQKKSCLISNQDSPIYSPSSNKSRFVYPTSRNGNSCSRRDEVFETSSYRTYDNNKVSNSELPLMKSELQNSNNASKRYRELKRKGVPLKISIVSSNTSSNFNHFSNCSPSISACSEVTTPDMDSKNIFFPPQMSPYPTKENYERTCDDYQRKNSASLFKQSLEDSPVFTTKVIGSPCPPTPTTTIPNSLFMTSERPILESRISCSDIPDFGGNWKFGPKGNNVQNQDTISVPSRQLSRLNSGSLSHCSSLSHLSLPGKTIQGKYKLLPGVNEHHLGYCIDLVEKQSFLSIDDLLPASQSAFNHLKDKLSATGELTNAAKQLMDIVVSCWYVESPPLAAKLCEQLKDPVMETTV</sequence>
<feature type="domain" description="Protein kinase" evidence="2">
    <location>
        <begin position="306"/>
        <end position="568"/>
    </location>
</feature>
<dbReference type="EMBL" id="KQ421758">
    <property type="protein sequence ID" value="KOF76539.1"/>
    <property type="molecule type" value="Genomic_DNA"/>
</dbReference>
<dbReference type="InterPro" id="IPR000719">
    <property type="entry name" value="Prot_kinase_dom"/>
</dbReference>
<dbReference type="PROSITE" id="PS50011">
    <property type="entry name" value="PROTEIN_KINASE_DOM"/>
    <property type="match status" value="1"/>
</dbReference>
<feature type="transmembrane region" description="Helical" evidence="1">
    <location>
        <begin position="172"/>
        <end position="196"/>
    </location>
</feature>
<feature type="transmembrane region" description="Helical" evidence="1">
    <location>
        <begin position="123"/>
        <end position="146"/>
    </location>
</feature>
<dbReference type="Pfam" id="PF07714">
    <property type="entry name" value="PK_Tyr_Ser-Thr"/>
    <property type="match status" value="1"/>
</dbReference>
<organism evidence="3">
    <name type="scientific">Octopus bimaculoides</name>
    <name type="common">California two-spotted octopus</name>
    <dbReference type="NCBI Taxonomy" id="37653"/>
    <lineage>
        <taxon>Eukaryota</taxon>
        <taxon>Metazoa</taxon>
        <taxon>Spiralia</taxon>
        <taxon>Lophotrochozoa</taxon>
        <taxon>Mollusca</taxon>
        <taxon>Cephalopoda</taxon>
        <taxon>Coleoidea</taxon>
        <taxon>Octopodiformes</taxon>
        <taxon>Octopoda</taxon>
        <taxon>Incirrata</taxon>
        <taxon>Octopodidae</taxon>
        <taxon>Octopus</taxon>
    </lineage>
</organism>
<dbReference type="InterPro" id="IPR011009">
    <property type="entry name" value="Kinase-like_dom_sf"/>
</dbReference>
<dbReference type="InterPro" id="IPR001245">
    <property type="entry name" value="Ser-Thr/Tyr_kinase_cat_dom"/>
</dbReference>
<feature type="transmembrane region" description="Helical" evidence="1">
    <location>
        <begin position="45"/>
        <end position="73"/>
    </location>
</feature>
<dbReference type="GO" id="GO:0005524">
    <property type="term" value="F:ATP binding"/>
    <property type="evidence" value="ECO:0007669"/>
    <property type="project" value="InterPro"/>
</dbReference>
<evidence type="ECO:0000313" key="3">
    <source>
        <dbReference type="EMBL" id="KOF76539.1"/>
    </source>
</evidence>
<reference evidence="3" key="1">
    <citation type="submission" date="2015-07" db="EMBL/GenBank/DDBJ databases">
        <title>MeaNS - Measles Nucleotide Surveillance Program.</title>
        <authorList>
            <person name="Tran T."/>
            <person name="Druce J."/>
        </authorList>
    </citation>
    <scope>NUCLEOTIDE SEQUENCE</scope>
    <source>
        <strain evidence="3">UCB-OBI-ISO-001</strain>
        <tissue evidence="3">Gonad</tissue>
    </source>
</reference>
<dbReference type="OrthoDB" id="6163056at2759"/>
<keyword evidence="1" id="KW-0472">Membrane</keyword>
<name>A0A0L8GI26_OCTBM</name>
<feature type="transmembrane region" description="Helical" evidence="1">
    <location>
        <begin position="79"/>
        <end position="102"/>
    </location>
</feature>
<dbReference type="KEGG" id="obi:106876778"/>
<keyword evidence="1" id="KW-0812">Transmembrane</keyword>
<accession>A0A0L8GI26</accession>
<feature type="transmembrane region" description="Helical" evidence="1">
    <location>
        <begin position="12"/>
        <end position="33"/>
    </location>
</feature>
<gene>
    <name evidence="3" type="ORF">OCBIM_22033256mg</name>
</gene>
<dbReference type="SUPFAM" id="SSF56112">
    <property type="entry name" value="Protein kinase-like (PK-like)"/>
    <property type="match status" value="1"/>
</dbReference>
<proteinExistence type="predicted"/>
<evidence type="ECO:0000256" key="1">
    <source>
        <dbReference type="SAM" id="Phobius"/>
    </source>
</evidence>
<keyword evidence="1" id="KW-1133">Transmembrane helix</keyword>
<evidence type="ECO:0000259" key="2">
    <source>
        <dbReference type="PROSITE" id="PS50011"/>
    </source>
</evidence>